<gene>
    <name evidence="1" type="ORF">BDP55DRAFT_205305</name>
</gene>
<keyword evidence="2" id="KW-1185">Reference proteome</keyword>
<dbReference type="Proteomes" id="UP001224890">
    <property type="component" value="Unassembled WGS sequence"/>
</dbReference>
<dbReference type="GeneID" id="85450488"/>
<accession>A0AAJ0AWR5</accession>
<name>A0AAJ0AWR5_9PEZI</name>
<evidence type="ECO:0000313" key="1">
    <source>
        <dbReference type="EMBL" id="KAK1699729.1"/>
    </source>
</evidence>
<protein>
    <submittedName>
        <fullName evidence="1">Uncharacterized protein</fullName>
    </submittedName>
</protein>
<reference evidence="1" key="1">
    <citation type="submission" date="2021-06" db="EMBL/GenBank/DDBJ databases">
        <title>Comparative genomics, transcriptomics and evolutionary studies reveal genomic signatures of adaptation to plant cell wall in hemibiotrophic fungi.</title>
        <authorList>
            <consortium name="DOE Joint Genome Institute"/>
            <person name="Baroncelli R."/>
            <person name="Diaz J.F."/>
            <person name="Benocci T."/>
            <person name="Peng M."/>
            <person name="Battaglia E."/>
            <person name="Haridas S."/>
            <person name="Andreopoulos W."/>
            <person name="Labutti K."/>
            <person name="Pangilinan J."/>
            <person name="Floch G.L."/>
            <person name="Makela M.R."/>
            <person name="Henrissat B."/>
            <person name="Grigoriev I.V."/>
            <person name="Crouch J.A."/>
            <person name="De Vries R.P."/>
            <person name="Sukno S.A."/>
            <person name="Thon M.R."/>
        </authorList>
    </citation>
    <scope>NUCLEOTIDE SEQUENCE</scope>
    <source>
        <strain evidence="1">CBS 193.32</strain>
    </source>
</reference>
<dbReference type="AlphaFoldDB" id="A0AAJ0AWR5"/>
<dbReference type="RefSeq" id="XP_060435486.1">
    <property type="nucleotide sequence ID" value="XM_060565962.1"/>
</dbReference>
<comment type="caution">
    <text evidence="1">The sequence shown here is derived from an EMBL/GenBank/DDBJ whole genome shotgun (WGS) entry which is preliminary data.</text>
</comment>
<proteinExistence type="predicted"/>
<organism evidence="1 2">
    <name type="scientific">Colletotrichum godetiae</name>
    <dbReference type="NCBI Taxonomy" id="1209918"/>
    <lineage>
        <taxon>Eukaryota</taxon>
        <taxon>Fungi</taxon>
        <taxon>Dikarya</taxon>
        <taxon>Ascomycota</taxon>
        <taxon>Pezizomycotina</taxon>
        <taxon>Sordariomycetes</taxon>
        <taxon>Hypocreomycetidae</taxon>
        <taxon>Glomerellales</taxon>
        <taxon>Glomerellaceae</taxon>
        <taxon>Colletotrichum</taxon>
        <taxon>Colletotrichum acutatum species complex</taxon>
    </lineage>
</organism>
<sequence>MESSVTWRPLTVASRLHGCGPCICVSVPWYVQQYSTTRFTRYERNWAGGLLLLLSSNGLSSSHAKRGEMSWLSMRSHIHSRQQGTLVGKHPAGSSVFIFLLNRTVLSGSNRTGCWGIIVPLIDANRPPTTPVLLTGPEVHSLRTNTMTLRYKDTQLSFPPITESWMTSGVTCHLRSNRPPMAPGSTENKSKDQVSVVSLGRGGIMLLEDHGVAS</sequence>
<dbReference type="EMBL" id="JAHMHR010000003">
    <property type="protein sequence ID" value="KAK1699729.1"/>
    <property type="molecule type" value="Genomic_DNA"/>
</dbReference>
<evidence type="ECO:0000313" key="2">
    <source>
        <dbReference type="Proteomes" id="UP001224890"/>
    </source>
</evidence>